<evidence type="ECO:0000313" key="12">
    <source>
        <dbReference type="Proteomes" id="UP000256977"/>
    </source>
</evidence>
<evidence type="ECO:0000256" key="1">
    <source>
        <dbReference type="ARBA" id="ARBA00004496"/>
    </source>
</evidence>
<dbReference type="GO" id="GO:0000160">
    <property type="term" value="P:phosphorelay signal transduction system"/>
    <property type="evidence" value="ECO:0007669"/>
    <property type="project" value="UniProtKB-KW"/>
</dbReference>
<dbReference type="Gene3D" id="3.40.50.2300">
    <property type="match status" value="1"/>
</dbReference>
<dbReference type="Proteomes" id="UP000256977">
    <property type="component" value="Unassembled WGS sequence"/>
</dbReference>
<dbReference type="InterPro" id="IPR009057">
    <property type="entry name" value="Homeodomain-like_sf"/>
</dbReference>
<dbReference type="PROSITE" id="PS01124">
    <property type="entry name" value="HTH_ARAC_FAMILY_2"/>
    <property type="match status" value="1"/>
</dbReference>
<dbReference type="Pfam" id="PF00072">
    <property type="entry name" value="Response_reg"/>
    <property type="match status" value="1"/>
</dbReference>
<feature type="modified residue" description="4-aspartylphosphate" evidence="8">
    <location>
        <position position="55"/>
    </location>
</feature>
<dbReference type="PANTHER" id="PTHR42713">
    <property type="entry name" value="HISTIDINE KINASE-RELATED"/>
    <property type="match status" value="1"/>
</dbReference>
<accession>A0A3D9JNT4</accession>
<dbReference type="SUPFAM" id="SSF46689">
    <property type="entry name" value="Homeodomain-like"/>
    <property type="match status" value="2"/>
</dbReference>
<sequence>MIKVMLVDDEPWILKDLRHLIDWEKCGFTVVGEARDYREAEIRIDLLKPDIIICDICMPGDSGLELMKRIKRKYPNRHIVIFISAFTDFAYAREAIRLGALDYIKKPVDRTNLLDALTAAADQLKNNESAAQQSKAQEGESSGQPVKMPQNAVIRNIVLEIEGRYGQKLLISDFAAQYRMNSSYLSQLFKQEVGVSFTDYLVNYRLNQAERLLRDERFSIEEISDKVGYEDHIHFNKMFKKYKQQTPAAYRKQQRHS</sequence>
<dbReference type="Pfam" id="PF12833">
    <property type="entry name" value="HTH_18"/>
    <property type="match status" value="1"/>
</dbReference>
<reference evidence="11 12" key="1">
    <citation type="submission" date="2018-07" db="EMBL/GenBank/DDBJ databases">
        <title>Genomic Encyclopedia of Type Strains, Phase III (KMG-III): the genomes of soil and plant-associated and newly described type strains.</title>
        <authorList>
            <person name="Whitman W."/>
        </authorList>
    </citation>
    <scope>NUCLEOTIDE SEQUENCE [LARGE SCALE GENOMIC DNA]</scope>
    <source>
        <strain evidence="11 12">CECT 7287</strain>
    </source>
</reference>
<keyword evidence="3 8" id="KW-0597">Phosphoprotein</keyword>
<keyword evidence="7" id="KW-0804">Transcription</keyword>
<organism evidence="11 12">
    <name type="scientific">Cohnella phaseoli</name>
    <dbReference type="NCBI Taxonomy" id="456490"/>
    <lineage>
        <taxon>Bacteria</taxon>
        <taxon>Bacillati</taxon>
        <taxon>Bacillota</taxon>
        <taxon>Bacilli</taxon>
        <taxon>Bacillales</taxon>
        <taxon>Paenibacillaceae</taxon>
        <taxon>Cohnella</taxon>
    </lineage>
</organism>
<evidence type="ECO:0000256" key="8">
    <source>
        <dbReference type="PROSITE-ProRule" id="PRU00169"/>
    </source>
</evidence>
<dbReference type="PANTHER" id="PTHR42713:SF3">
    <property type="entry name" value="TRANSCRIPTIONAL REGULATORY PROTEIN HPTR"/>
    <property type="match status" value="1"/>
</dbReference>
<dbReference type="InterPro" id="IPR018060">
    <property type="entry name" value="HTH_AraC"/>
</dbReference>
<evidence type="ECO:0000256" key="5">
    <source>
        <dbReference type="ARBA" id="ARBA00023015"/>
    </source>
</evidence>
<keyword evidence="6" id="KW-0238">DNA-binding</keyword>
<dbReference type="RefSeq" id="WP_116062328.1">
    <property type="nucleotide sequence ID" value="NZ_QRDZ01000016.1"/>
</dbReference>
<dbReference type="PROSITE" id="PS00041">
    <property type="entry name" value="HTH_ARAC_FAMILY_1"/>
    <property type="match status" value="1"/>
</dbReference>
<evidence type="ECO:0000256" key="6">
    <source>
        <dbReference type="ARBA" id="ARBA00023125"/>
    </source>
</evidence>
<dbReference type="GO" id="GO:0003700">
    <property type="term" value="F:DNA-binding transcription factor activity"/>
    <property type="evidence" value="ECO:0007669"/>
    <property type="project" value="InterPro"/>
</dbReference>
<evidence type="ECO:0000256" key="3">
    <source>
        <dbReference type="ARBA" id="ARBA00022553"/>
    </source>
</evidence>
<name>A0A3D9JNT4_9BACL</name>
<dbReference type="InterPro" id="IPR001789">
    <property type="entry name" value="Sig_transdc_resp-reg_receiver"/>
</dbReference>
<dbReference type="Gene3D" id="1.10.10.60">
    <property type="entry name" value="Homeodomain-like"/>
    <property type="match status" value="2"/>
</dbReference>
<dbReference type="OrthoDB" id="9788446at2"/>
<feature type="domain" description="HTH araC/xylS-type" evidence="9">
    <location>
        <begin position="155"/>
        <end position="253"/>
    </location>
</feature>
<dbReference type="SMART" id="SM00448">
    <property type="entry name" value="REC"/>
    <property type="match status" value="1"/>
</dbReference>
<dbReference type="PROSITE" id="PS50110">
    <property type="entry name" value="RESPONSE_REGULATORY"/>
    <property type="match status" value="1"/>
</dbReference>
<evidence type="ECO:0000259" key="9">
    <source>
        <dbReference type="PROSITE" id="PS01124"/>
    </source>
</evidence>
<dbReference type="InterPro" id="IPR018062">
    <property type="entry name" value="HTH_AraC-typ_CS"/>
</dbReference>
<keyword evidence="12" id="KW-1185">Reference proteome</keyword>
<dbReference type="InterPro" id="IPR011006">
    <property type="entry name" value="CheY-like_superfamily"/>
</dbReference>
<comment type="subcellular location">
    <subcellularLocation>
        <location evidence="1">Cytoplasm</location>
    </subcellularLocation>
</comment>
<keyword evidence="4" id="KW-0902">Two-component regulatory system</keyword>
<dbReference type="AlphaFoldDB" id="A0A3D9JNT4"/>
<evidence type="ECO:0000256" key="7">
    <source>
        <dbReference type="ARBA" id="ARBA00023163"/>
    </source>
</evidence>
<dbReference type="CDD" id="cd17536">
    <property type="entry name" value="REC_YesN-like"/>
    <property type="match status" value="1"/>
</dbReference>
<gene>
    <name evidence="11" type="ORF">DFP98_11619</name>
</gene>
<proteinExistence type="predicted"/>
<evidence type="ECO:0000256" key="4">
    <source>
        <dbReference type="ARBA" id="ARBA00023012"/>
    </source>
</evidence>
<keyword evidence="2" id="KW-0963">Cytoplasm</keyword>
<evidence type="ECO:0000313" key="11">
    <source>
        <dbReference type="EMBL" id="RED75217.1"/>
    </source>
</evidence>
<dbReference type="SMART" id="SM00342">
    <property type="entry name" value="HTH_ARAC"/>
    <property type="match status" value="1"/>
</dbReference>
<dbReference type="GO" id="GO:0043565">
    <property type="term" value="F:sequence-specific DNA binding"/>
    <property type="evidence" value="ECO:0007669"/>
    <property type="project" value="InterPro"/>
</dbReference>
<evidence type="ECO:0000259" key="10">
    <source>
        <dbReference type="PROSITE" id="PS50110"/>
    </source>
</evidence>
<dbReference type="EMBL" id="QRDZ01000016">
    <property type="protein sequence ID" value="RED75217.1"/>
    <property type="molecule type" value="Genomic_DNA"/>
</dbReference>
<dbReference type="InterPro" id="IPR051552">
    <property type="entry name" value="HptR"/>
</dbReference>
<protein>
    <submittedName>
        <fullName evidence="11">Two-component system response regulator YesN</fullName>
    </submittedName>
</protein>
<dbReference type="SUPFAM" id="SSF52172">
    <property type="entry name" value="CheY-like"/>
    <property type="match status" value="1"/>
</dbReference>
<dbReference type="GO" id="GO:0005737">
    <property type="term" value="C:cytoplasm"/>
    <property type="evidence" value="ECO:0007669"/>
    <property type="project" value="UniProtKB-SubCell"/>
</dbReference>
<feature type="domain" description="Response regulatory" evidence="10">
    <location>
        <begin position="3"/>
        <end position="121"/>
    </location>
</feature>
<evidence type="ECO:0000256" key="2">
    <source>
        <dbReference type="ARBA" id="ARBA00022490"/>
    </source>
</evidence>
<comment type="caution">
    <text evidence="11">The sequence shown here is derived from an EMBL/GenBank/DDBJ whole genome shotgun (WGS) entry which is preliminary data.</text>
</comment>
<keyword evidence="5" id="KW-0805">Transcription regulation</keyword>